<evidence type="ECO:0000256" key="1">
    <source>
        <dbReference type="SAM" id="SignalP"/>
    </source>
</evidence>
<dbReference type="EMBL" id="JGVR01000015">
    <property type="protein sequence ID" value="KEZ18578.1"/>
    <property type="molecule type" value="Genomic_DNA"/>
</dbReference>
<sequence length="268" mass="29725">MRYLPLCCLLANALVYAGPALAQEAPAHLSDDTPDQGWHLTVSPYVWAASLHGNAELAGFRTRVDMPFSEIFDHLDFVTMGEVVLSNGKVGAYVDGQYVKTSQDASVYHQQVGLGIRKTHVSGGLFYNIIDHRMAERTVHGDRRRFTFAPVVGLRWSKLSADVAALGLTANRKADWTEVLAGVRTAGDIDRHWVIDARLNAGGFSDRKSSMDGEGAIGYRLRLAGLPLTVRAGYRFVHQQYRMRDFTGQQFRWNVSQEGPLLGLSARF</sequence>
<feature type="signal peptide" evidence="1">
    <location>
        <begin position="1"/>
        <end position="22"/>
    </location>
</feature>
<feature type="chain" id="PRO_5001774223" description="Outer membrane beta-barrel protein" evidence="1">
    <location>
        <begin position="23"/>
        <end position="268"/>
    </location>
</feature>
<reference evidence="2 3" key="1">
    <citation type="submission" date="2014-03" db="EMBL/GenBank/DDBJ databases">
        <title>Genome sequence of Sphingobium yanoikuyae B1.</title>
        <authorList>
            <person name="Gan H.M."/>
            <person name="Gan H.Y."/>
            <person name="Savka M.A."/>
        </authorList>
    </citation>
    <scope>NUCLEOTIDE SEQUENCE [LARGE SCALE GENOMIC DNA]</scope>
    <source>
        <strain evidence="2 3">B1</strain>
    </source>
</reference>
<comment type="caution">
    <text evidence="2">The sequence shown here is derived from an EMBL/GenBank/DDBJ whole genome shotgun (WGS) entry which is preliminary data.</text>
</comment>
<accession>A0A084EKT6</accession>
<dbReference type="RefSeq" id="WP_037519966.1">
    <property type="nucleotide sequence ID" value="NZ_JGVR01000015.1"/>
</dbReference>
<name>A0A084EKT6_SPHYA</name>
<evidence type="ECO:0000313" key="3">
    <source>
        <dbReference type="Proteomes" id="UP000028534"/>
    </source>
</evidence>
<dbReference type="Proteomes" id="UP000028534">
    <property type="component" value="Unassembled WGS sequence"/>
</dbReference>
<evidence type="ECO:0000313" key="2">
    <source>
        <dbReference type="EMBL" id="KEZ18578.1"/>
    </source>
</evidence>
<dbReference type="AlphaFoldDB" id="A0A084EKT6"/>
<evidence type="ECO:0008006" key="4">
    <source>
        <dbReference type="Google" id="ProtNLM"/>
    </source>
</evidence>
<organism evidence="2 3">
    <name type="scientific">Sphingobium yanoikuyae</name>
    <name type="common">Sphingomonas yanoikuyae</name>
    <dbReference type="NCBI Taxonomy" id="13690"/>
    <lineage>
        <taxon>Bacteria</taxon>
        <taxon>Pseudomonadati</taxon>
        <taxon>Pseudomonadota</taxon>
        <taxon>Alphaproteobacteria</taxon>
        <taxon>Sphingomonadales</taxon>
        <taxon>Sphingomonadaceae</taxon>
        <taxon>Sphingobium</taxon>
    </lineage>
</organism>
<keyword evidence="1" id="KW-0732">Signal</keyword>
<gene>
    <name evidence="2" type="ORF">CP98_02610</name>
</gene>
<dbReference type="PATRIC" id="fig|13690.10.peg.2676"/>
<dbReference type="eggNOG" id="COG2067">
    <property type="taxonomic scope" value="Bacteria"/>
</dbReference>
<dbReference type="STRING" id="13690.AX777_05385"/>
<protein>
    <recommendedName>
        <fullName evidence="4">Outer membrane beta-barrel protein</fullName>
    </recommendedName>
</protein>
<proteinExistence type="predicted"/>